<protein>
    <recommendedName>
        <fullName evidence="5">Integral membrane protein</fullName>
    </recommendedName>
</protein>
<name>A0ABX0TD78_9MICC</name>
<feature type="transmembrane region" description="Helical" evidence="2">
    <location>
        <begin position="155"/>
        <end position="176"/>
    </location>
</feature>
<evidence type="ECO:0000256" key="2">
    <source>
        <dbReference type="SAM" id="Phobius"/>
    </source>
</evidence>
<accession>A0ABX0TD78</accession>
<evidence type="ECO:0000313" key="4">
    <source>
        <dbReference type="Proteomes" id="UP000802392"/>
    </source>
</evidence>
<feature type="region of interest" description="Disordered" evidence="1">
    <location>
        <begin position="342"/>
        <end position="364"/>
    </location>
</feature>
<organism evidence="3 4">
    <name type="scientific">Paenarthrobacter ilicis</name>
    <dbReference type="NCBI Taxonomy" id="43665"/>
    <lineage>
        <taxon>Bacteria</taxon>
        <taxon>Bacillati</taxon>
        <taxon>Actinomycetota</taxon>
        <taxon>Actinomycetes</taxon>
        <taxon>Micrococcales</taxon>
        <taxon>Micrococcaceae</taxon>
        <taxon>Paenarthrobacter</taxon>
    </lineage>
</organism>
<reference evidence="3 4" key="1">
    <citation type="submission" date="2020-03" db="EMBL/GenBank/DDBJ databases">
        <title>Genomic Encyclopedia of Type Strains, Phase III (KMG-III): the genomes of soil and plant-associated and newly described type strains.</title>
        <authorList>
            <person name="Whitman W."/>
        </authorList>
    </citation>
    <scope>NUCLEOTIDE SEQUENCE [LARGE SCALE GENOMIC DNA]</scope>
    <source>
        <strain evidence="3 4">CECT 4207</strain>
    </source>
</reference>
<feature type="compositionally biased region" description="Low complexity" evidence="1">
    <location>
        <begin position="276"/>
        <end position="319"/>
    </location>
</feature>
<keyword evidence="2" id="KW-1133">Transmembrane helix</keyword>
<evidence type="ECO:0000256" key="1">
    <source>
        <dbReference type="SAM" id="MobiDB-lite"/>
    </source>
</evidence>
<feature type="transmembrane region" description="Helical" evidence="2">
    <location>
        <begin position="64"/>
        <end position="82"/>
    </location>
</feature>
<evidence type="ECO:0008006" key="5">
    <source>
        <dbReference type="Google" id="ProtNLM"/>
    </source>
</evidence>
<keyword evidence="2" id="KW-0472">Membrane</keyword>
<feature type="compositionally biased region" description="Low complexity" evidence="1">
    <location>
        <begin position="215"/>
        <end position="235"/>
    </location>
</feature>
<feature type="region of interest" description="Disordered" evidence="1">
    <location>
        <begin position="196"/>
        <end position="235"/>
    </location>
</feature>
<sequence length="430" mass="43504">MNQLSPGPHDSNPTGPDTKAGTATPAGAKDAAGPRATPAATGAPAAGNPGKYDAAAGPFTIRDLTVFGSVLLMFVGSLLPMFGERYNLWNLGNLFFILLGIILPLIVVALFVARRLQPTTVIRVGSLSIDQFASVIASFAFPLFFLTIANSYNGSVLLGMVGSVGLLAATVLAPHLPWLSADFKGRQEVPAHVVAREAAVPSRKPAAPKEAKPGTSSASTAASRTYTPPASSNTYTPAASAVVPAAAGATPGGTSASSAESAPAVVHAADADSREAAAPATSGDSPAAPASASTDMTASTGPATTQAHSTQAPAAHAPAAPAPAAPQQPWAATMATPVVSGDTRKVSDSIGATVDPASRPEESDGPAYEAFWFAVAQPRTAYDEHSGAPAFTIEPGGWVLALEDRGHEFLVQDTDGKVGVLRDLSNVERG</sequence>
<keyword evidence="4" id="KW-1185">Reference proteome</keyword>
<feature type="compositionally biased region" description="Low complexity" evidence="1">
    <location>
        <begin position="13"/>
        <end position="47"/>
    </location>
</feature>
<feature type="transmembrane region" description="Helical" evidence="2">
    <location>
        <begin position="132"/>
        <end position="149"/>
    </location>
</feature>
<feature type="region of interest" description="Disordered" evidence="1">
    <location>
        <begin position="247"/>
        <end position="329"/>
    </location>
</feature>
<feature type="compositionally biased region" description="Low complexity" evidence="1">
    <location>
        <begin position="247"/>
        <end position="268"/>
    </location>
</feature>
<dbReference type="RefSeq" id="WP_167264064.1">
    <property type="nucleotide sequence ID" value="NZ_BAAAVO010000002.1"/>
</dbReference>
<proteinExistence type="predicted"/>
<evidence type="ECO:0000313" key="3">
    <source>
        <dbReference type="EMBL" id="NIJ00488.1"/>
    </source>
</evidence>
<gene>
    <name evidence="3" type="ORF">FHR86_000786</name>
</gene>
<dbReference type="EMBL" id="JAAOZD010000001">
    <property type="protein sequence ID" value="NIJ00488.1"/>
    <property type="molecule type" value="Genomic_DNA"/>
</dbReference>
<feature type="transmembrane region" description="Helical" evidence="2">
    <location>
        <begin position="94"/>
        <end position="112"/>
    </location>
</feature>
<feature type="region of interest" description="Disordered" evidence="1">
    <location>
        <begin position="1"/>
        <end position="47"/>
    </location>
</feature>
<dbReference type="Proteomes" id="UP000802392">
    <property type="component" value="Unassembled WGS sequence"/>
</dbReference>
<keyword evidence="2" id="KW-0812">Transmembrane</keyword>
<comment type="caution">
    <text evidence="3">The sequence shown here is derived from an EMBL/GenBank/DDBJ whole genome shotgun (WGS) entry which is preliminary data.</text>
</comment>